<organism evidence="1">
    <name type="scientific">marine metagenome</name>
    <dbReference type="NCBI Taxonomy" id="408172"/>
    <lineage>
        <taxon>unclassified sequences</taxon>
        <taxon>metagenomes</taxon>
        <taxon>ecological metagenomes</taxon>
    </lineage>
</organism>
<feature type="non-terminal residue" evidence="1">
    <location>
        <position position="248"/>
    </location>
</feature>
<gene>
    <name evidence="1" type="ORF">METZ01_LOCUS221898</name>
</gene>
<accession>A0A382G359</accession>
<evidence type="ECO:0000313" key="1">
    <source>
        <dbReference type="EMBL" id="SVB69044.1"/>
    </source>
</evidence>
<sequence>MKKLILIASLLMATSLWAEQKVCEFNAQNDDIVDITIKACILEKENGNLKKKSLDLERENELDLDKFHMFVVDSCIATREEITTFGVYTLTTTTTDQDAQCIDDLRGYEAINYVEEFGRDGLSSSIASPEKVLVSSGYGFRTVKDIGEFIYVRDTTGGHWWGLRDVFLSKKAPYEIVFERYRKPIDEDIVWKDFDDDGHKEMGVELNHYLHWRGACTTCSARPVIYLEYSSDSFKLDKDLTFAKANEK</sequence>
<reference evidence="1" key="1">
    <citation type="submission" date="2018-05" db="EMBL/GenBank/DDBJ databases">
        <authorList>
            <person name="Lanie J.A."/>
            <person name="Ng W.-L."/>
            <person name="Kazmierczak K.M."/>
            <person name="Andrzejewski T.M."/>
            <person name="Davidsen T.M."/>
            <person name="Wayne K.J."/>
            <person name="Tettelin H."/>
            <person name="Glass J.I."/>
            <person name="Rusch D."/>
            <person name="Podicherti R."/>
            <person name="Tsui H.-C.T."/>
            <person name="Winkler M.E."/>
        </authorList>
    </citation>
    <scope>NUCLEOTIDE SEQUENCE</scope>
</reference>
<dbReference type="AlphaFoldDB" id="A0A382G359"/>
<name>A0A382G359_9ZZZZ</name>
<dbReference type="EMBL" id="UINC01053021">
    <property type="protein sequence ID" value="SVB69044.1"/>
    <property type="molecule type" value="Genomic_DNA"/>
</dbReference>
<protein>
    <submittedName>
        <fullName evidence="1">Uncharacterized protein</fullName>
    </submittedName>
</protein>
<proteinExistence type="predicted"/>